<sequence>LAPQQASSIMKVLIVAVALFAVAAARPDVSHLLGQQHHHHHHQQAYVQPPAILRQVQETSEQGDYKYSFKTENGIEATGQALLKNAGSKDEALVSEGSYSYVGEDGQTYTVNWTADEFGFRAAGAHIPEIPEEIRKGLEQSANEPEDDGQYREDPNAYDRPQFAAQQQAYRRF</sequence>
<dbReference type="AlphaFoldDB" id="A0A1D1Z1D4"/>
<protein>
    <submittedName>
        <fullName evidence="3">Endocuticle structural glycoprotein SgAbd-2</fullName>
    </submittedName>
</protein>
<dbReference type="PANTHER" id="PTHR10380">
    <property type="entry name" value="CUTICLE PROTEIN"/>
    <property type="match status" value="1"/>
</dbReference>
<proteinExistence type="predicted"/>
<dbReference type="Pfam" id="PF00379">
    <property type="entry name" value="Chitin_bind_4"/>
    <property type="match status" value="1"/>
</dbReference>
<name>A0A1D1Z1D4_9ARAE</name>
<feature type="non-terminal residue" evidence="3">
    <location>
        <position position="1"/>
    </location>
</feature>
<feature type="chain" id="PRO_5008900642" evidence="2">
    <location>
        <begin position="26"/>
        <end position="173"/>
    </location>
</feature>
<accession>A0A1D1Z1D4</accession>
<evidence type="ECO:0000313" key="3">
    <source>
        <dbReference type="EMBL" id="JAT60669.1"/>
    </source>
</evidence>
<feature type="region of interest" description="Disordered" evidence="1">
    <location>
        <begin position="134"/>
        <end position="161"/>
    </location>
</feature>
<reference evidence="3" key="1">
    <citation type="submission" date="2015-07" db="EMBL/GenBank/DDBJ databases">
        <title>Transcriptome Assembly of Anthurium amnicola.</title>
        <authorList>
            <person name="Suzuki J."/>
        </authorList>
    </citation>
    <scope>NUCLEOTIDE SEQUENCE</scope>
</reference>
<organism evidence="3">
    <name type="scientific">Anthurium amnicola</name>
    <dbReference type="NCBI Taxonomy" id="1678845"/>
    <lineage>
        <taxon>Eukaryota</taxon>
        <taxon>Viridiplantae</taxon>
        <taxon>Streptophyta</taxon>
        <taxon>Embryophyta</taxon>
        <taxon>Tracheophyta</taxon>
        <taxon>Spermatophyta</taxon>
        <taxon>Magnoliopsida</taxon>
        <taxon>Liliopsida</taxon>
        <taxon>Araceae</taxon>
        <taxon>Pothoideae</taxon>
        <taxon>Potheae</taxon>
        <taxon>Anthurium</taxon>
    </lineage>
</organism>
<evidence type="ECO:0000256" key="2">
    <source>
        <dbReference type="SAM" id="SignalP"/>
    </source>
</evidence>
<keyword evidence="2" id="KW-0732">Signal</keyword>
<dbReference type="GO" id="GO:0062129">
    <property type="term" value="C:chitin-based extracellular matrix"/>
    <property type="evidence" value="ECO:0007669"/>
    <property type="project" value="TreeGrafter"/>
</dbReference>
<feature type="signal peptide" evidence="2">
    <location>
        <begin position="1"/>
        <end position="25"/>
    </location>
</feature>
<dbReference type="PRINTS" id="PR00947">
    <property type="entry name" value="CUTICLE"/>
</dbReference>
<dbReference type="InterPro" id="IPR050468">
    <property type="entry name" value="Cuticle_Struct_Prot"/>
</dbReference>
<dbReference type="PROSITE" id="PS51155">
    <property type="entry name" value="CHIT_BIND_RR_2"/>
    <property type="match status" value="1"/>
</dbReference>
<dbReference type="InterPro" id="IPR000618">
    <property type="entry name" value="Insect_cuticle"/>
</dbReference>
<evidence type="ECO:0000256" key="1">
    <source>
        <dbReference type="SAM" id="MobiDB-lite"/>
    </source>
</evidence>
<dbReference type="PANTHER" id="PTHR10380:SF173">
    <property type="entry name" value="CUTICULAR PROTEIN 47EF, ISOFORM C-RELATED"/>
    <property type="match status" value="1"/>
</dbReference>
<dbReference type="EMBL" id="GDJX01007267">
    <property type="protein sequence ID" value="JAT60669.1"/>
    <property type="molecule type" value="Transcribed_RNA"/>
</dbReference>
<gene>
    <name evidence="3" type="primary">CUD2_0</name>
    <name evidence="3" type="ORF">g.64530</name>
</gene>